<dbReference type="SMART" id="SM00028">
    <property type="entry name" value="TPR"/>
    <property type="match status" value="7"/>
</dbReference>
<dbReference type="Pfam" id="PF13424">
    <property type="entry name" value="TPR_12"/>
    <property type="match status" value="2"/>
</dbReference>
<dbReference type="EMBL" id="BNJF01000006">
    <property type="protein sequence ID" value="GHO49950.1"/>
    <property type="molecule type" value="Genomic_DNA"/>
</dbReference>
<dbReference type="InterPro" id="IPR010982">
    <property type="entry name" value="Lambda_DNA-bd_dom_sf"/>
</dbReference>
<dbReference type="SUPFAM" id="SSF48452">
    <property type="entry name" value="TPR-like"/>
    <property type="match status" value="2"/>
</dbReference>
<gene>
    <name evidence="3" type="ORF">KSX_81130</name>
</gene>
<dbReference type="PANTHER" id="PTHR47691">
    <property type="entry name" value="REGULATOR-RELATED"/>
    <property type="match status" value="1"/>
</dbReference>
<dbReference type="Pfam" id="PF13176">
    <property type="entry name" value="TPR_7"/>
    <property type="match status" value="1"/>
</dbReference>
<evidence type="ECO:0000313" key="3">
    <source>
        <dbReference type="EMBL" id="GHO49950.1"/>
    </source>
</evidence>
<accession>A0A8J3IAV6</accession>
<dbReference type="AlphaFoldDB" id="A0A8J3IAV6"/>
<dbReference type="PROSITE" id="PS50943">
    <property type="entry name" value="HTH_CROC1"/>
    <property type="match status" value="1"/>
</dbReference>
<dbReference type="Gene3D" id="1.10.260.40">
    <property type="entry name" value="lambda repressor-like DNA-binding domains"/>
    <property type="match status" value="1"/>
</dbReference>
<reference evidence="3" key="1">
    <citation type="submission" date="2020-10" db="EMBL/GenBank/DDBJ databases">
        <title>Taxonomic study of unclassified bacteria belonging to the class Ktedonobacteria.</title>
        <authorList>
            <person name="Yabe S."/>
            <person name="Wang C.M."/>
            <person name="Zheng Y."/>
            <person name="Sakai Y."/>
            <person name="Cavaletti L."/>
            <person name="Monciardini P."/>
            <person name="Donadio S."/>
        </authorList>
    </citation>
    <scope>NUCLEOTIDE SEQUENCE</scope>
    <source>
        <strain evidence="3">SOSP1-1</strain>
    </source>
</reference>
<keyword evidence="1" id="KW-0802">TPR repeat</keyword>
<evidence type="ECO:0000313" key="4">
    <source>
        <dbReference type="Proteomes" id="UP000612362"/>
    </source>
</evidence>
<dbReference type="Proteomes" id="UP000612362">
    <property type="component" value="Unassembled WGS sequence"/>
</dbReference>
<dbReference type="InterPro" id="IPR019734">
    <property type="entry name" value="TPR_rpt"/>
</dbReference>
<dbReference type="InterPro" id="IPR001387">
    <property type="entry name" value="Cro/C1-type_HTH"/>
</dbReference>
<sequence>MRGWSQQYVANQIGADYYYLSRWERGTASPSPYYRQKLCELFEKNAYELGFLQEKPVGEGLEGAVESGTLHPARTEDMLYSFVLPATGEPLGREDMLASLTAQLCLEPAQRMCALYGLPGVGKTTLAAALFTQSRILDHFRDGFLWANVGTQPNPLAVFSRWGRLLGISDAEAARFTSIEAWSQALHLAIGSRRLLIVLDDVWRSEDALVFKIAGAHCAYVVTTRFSTVALQVAGTGAVAVPELPESVSLSLLERLVPSLVACEPQAAHKLIRSVGGLPLALTLVGKYLQVEMHSGQPRRLFTALARLHTAEERLRLSAPQALYERSPSVSHNEPITLQSILAVSDHLLPAEAQETLRALAVFPAKPDTFSEEAALEVSRTSTSTLDILSDMGLIESVGIGRYTLHQVIADYARVHQRSQIPYARLVAYFLQLVTAQETDYERMEVESNNVLAALEAATTLGLHADFIQLTHASMRFWVERGLYALAMTHLEKAREFAEREQETSTLLRILLHLGNVALKQGKYDQASQQLQQGLVLMQGDEDWELTCDMQILLGRTALFQCQYQSADAYLQQGVALARQHGDTQRLGAVLKSLGAGANEQGQYALAETYFKESLDLVRQGQDVVLLIELLTCMGQNASFQGDYAQAEVSWQEALVLARTIGYRHALSILLGNLGATAMELGHYAQAEAYLREALANSRQMENREFACADLGNLGAVFLEQEEYSQAYRSLEEALDLTRQTKNIWLLCGVLNYWGELHLRCPSLDINIAEIAFGEVYELASVGLQDYKAEALFGLGRVALRQGNVSDARRLGQESLAILDVIGNRTRTKVAEWLKTLPAQETEIE</sequence>
<dbReference type="Gene3D" id="3.40.50.300">
    <property type="entry name" value="P-loop containing nucleotide triphosphate hydrolases"/>
    <property type="match status" value="1"/>
</dbReference>
<name>A0A8J3IAV6_9CHLR</name>
<dbReference type="CDD" id="cd00093">
    <property type="entry name" value="HTH_XRE"/>
    <property type="match status" value="1"/>
</dbReference>
<feature type="repeat" description="TPR" evidence="1">
    <location>
        <begin position="708"/>
        <end position="741"/>
    </location>
</feature>
<dbReference type="PANTHER" id="PTHR47691:SF3">
    <property type="entry name" value="HTH-TYPE TRANSCRIPTIONAL REGULATOR RV0890C-RELATED"/>
    <property type="match status" value="1"/>
</dbReference>
<dbReference type="InterPro" id="IPR002182">
    <property type="entry name" value="NB-ARC"/>
</dbReference>
<dbReference type="Pfam" id="PF00931">
    <property type="entry name" value="NB-ARC"/>
    <property type="match status" value="1"/>
</dbReference>
<dbReference type="GO" id="GO:0003677">
    <property type="term" value="F:DNA binding"/>
    <property type="evidence" value="ECO:0007669"/>
    <property type="project" value="InterPro"/>
</dbReference>
<proteinExistence type="predicted"/>
<organism evidence="3 4">
    <name type="scientific">Ktedonospora formicarum</name>
    <dbReference type="NCBI Taxonomy" id="2778364"/>
    <lineage>
        <taxon>Bacteria</taxon>
        <taxon>Bacillati</taxon>
        <taxon>Chloroflexota</taxon>
        <taxon>Ktedonobacteria</taxon>
        <taxon>Ktedonobacterales</taxon>
        <taxon>Ktedonobacteraceae</taxon>
        <taxon>Ktedonospora</taxon>
    </lineage>
</organism>
<evidence type="ECO:0000259" key="2">
    <source>
        <dbReference type="PROSITE" id="PS50943"/>
    </source>
</evidence>
<dbReference type="GO" id="GO:0043531">
    <property type="term" value="F:ADP binding"/>
    <property type="evidence" value="ECO:0007669"/>
    <property type="project" value="InterPro"/>
</dbReference>
<dbReference type="InterPro" id="IPR027417">
    <property type="entry name" value="P-loop_NTPase"/>
</dbReference>
<dbReference type="PRINTS" id="PR00364">
    <property type="entry name" value="DISEASERSIST"/>
</dbReference>
<feature type="domain" description="HTH cro/C1-type" evidence="2">
    <location>
        <begin position="2"/>
        <end position="49"/>
    </location>
</feature>
<dbReference type="SUPFAM" id="SSF47413">
    <property type="entry name" value="lambda repressor-like DNA-binding domains"/>
    <property type="match status" value="1"/>
</dbReference>
<keyword evidence="4" id="KW-1185">Reference proteome</keyword>
<dbReference type="PROSITE" id="PS50005">
    <property type="entry name" value="TPR"/>
    <property type="match status" value="1"/>
</dbReference>
<protein>
    <recommendedName>
        <fullName evidence="2">HTH cro/C1-type domain-containing protein</fullName>
    </recommendedName>
</protein>
<comment type="caution">
    <text evidence="3">The sequence shown here is derived from an EMBL/GenBank/DDBJ whole genome shotgun (WGS) entry which is preliminary data.</text>
</comment>
<dbReference type="InterPro" id="IPR011990">
    <property type="entry name" value="TPR-like_helical_dom_sf"/>
</dbReference>
<evidence type="ECO:0000256" key="1">
    <source>
        <dbReference type="PROSITE-ProRule" id="PRU00339"/>
    </source>
</evidence>
<dbReference type="SUPFAM" id="SSF52540">
    <property type="entry name" value="P-loop containing nucleoside triphosphate hydrolases"/>
    <property type="match status" value="1"/>
</dbReference>
<dbReference type="Gene3D" id="1.25.40.10">
    <property type="entry name" value="Tetratricopeptide repeat domain"/>
    <property type="match status" value="3"/>
</dbReference>